<dbReference type="InterPro" id="IPR032675">
    <property type="entry name" value="LRR_dom_sf"/>
</dbReference>
<sequence length="369" mass="41220">MYAYPHLVDDLIPCILNAYDHWWSRDYTRLALVSPVWLQHIRKRLYARPALHTPTSCIHFARAVEGNPLLASLVQGIDLRPAVDRSVGATYAAKLMASLRRILTLPGICKVTFGGRFAVGAERFLQFLTHPQTITELCIDGGYPDSDPSARMGTLEWDDMTACRFVRLQALTLSNLELTVISWGASCGRLTSLELDNVAVVGGSIIDIMGDSFNALRSLRVCVRDVSNAAPMGELLCELTERCTALERLSYEHSSQVGYPFMVSAPFKCPSVRTLRLSGLLVHGIVHIVERCNNLEVLEVVGHEVRIDSMVWANMIASNAIPNLRQLTISPPYWYSRDSYQLNERYQPLNVACEKHGVALSLDLCWSKN</sequence>
<reference evidence="1 2" key="1">
    <citation type="journal article" date="2012" name="Science">
        <title>The Paleozoic origin of enzymatic lignin decomposition reconstructed from 31 fungal genomes.</title>
        <authorList>
            <person name="Floudas D."/>
            <person name="Binder M."/>
            <person name="Riley R."/>
            <person name="Barry K."/>
            <person name="Blanchette R.A."/>
            <person name="Henrissat B."/>
            <person name="Martinez A.T."/>
            <person name="Otillar R."/>
            <person name="Spatafora J.W."/>
            <person name="Yadav J.S."/>
            <person name="Aerts A."/>
            <person name="Benoit I."/>
            <person name="Boyd A."/>
            <person name="Carlson A."/>
            <person name="Copeland A."/>
            <person name="Coutinho P.M."/>
            <person name="de Vries R.P."/>
            <person name="Ferreira P."/>
            <person name="Findley K."/>
            <person name="Foster B."/>
            <person name="Gaskell J."/>
            <person name="Glotzer D."/>
            <person name="Gorecki P."/>
            <person name="Heitman J."/>
            <person name="Hesse C."/>
            <person name="Hori C."/>
            <person name="Igarashi K."/>
            <person name="Jurgens J.A."/>
            <person name="Kallen N."/>
            <person name="Kersten P."/>
            <person name="Kohler A."/>
            <person name="Kuees U."/>
            <person name="Kumar T.K.A."/>
            <person name="Kuo A."/>
            <person name="LaButti K."/>
            <person name="Larrondo L.F."/>
            <person name="Lindquist E."/>
            <person name="Ling A."/>
            <person name="Lombard V."/>
            <person name="Lucas S."/>
            <person name="Lundell T."/>
            <person name="Martin R."/>
            <person name="McLaughlin D.J."/>
            <person name="Morgenstern I."/>
            <person name="Morin E."/>
            <person name="Murat C."/>
            <person name="Nagy L.G."/>
            <person name="Nolan M."/>
            <person name="Ohm R.A."/>
            <person name="Patyshakuliyeva A."/>
            <person name="Rokas A."/>
            <person name="Ruiz-Duenas F.J."/>
            <person name="Sabat G."/>
            <person name="Salamov A."/>
            <person name="Samejima M."/>
            <person name="Schmutz J."/>
            <person name="Slot J.C."/>
            <person name="St John F."/>
            <person name="Stenlid J."/>
            <person name="Sun H."/>
            <person name="Sun S."/>
            <person name="Syed K."/>
            <person name="Tsang A."/>
            <person name="Wiebenga A."/>
            <person name="Young D."/>
            <person name="Pisabarro A."/>
            <person name="Eastwood D.C."/>
            <person name="Martin F."/>
            <person name="Cullen D."/>
            <person name="Grigoriev I.V."/>
            <person name="Hibbett D.S."/>
        </authorList>
    </citation>
    <scope>NUCLEOTIDE SEQUENCE</scope>
    <source>
        <strain evidence="2">FP-58527</strain>
    </source>
</reference>
<dbReference type="STRING" id="743788.S8ELL5"/>
<keyword evidence="2" id="KW-1185">Reference proteome</keyword>
<dbReference type="AlphaFoldDB" id="S8ELL5"/>
<evidence type="ECO:0008006" key="3">
    <source>
        <dbReference type="Google" id="ProtNLM"/>
    </source>
</evidence>
<dbReference type="InParanoid" id="S8ELL5"/>
<protein>
    <recommendedName>
        <fullName evidence="3">F-box domain-containing protein</fullName>
    </recommendedName>
</protein>
<dbReference type="EMBL" id="KE504127">
    <property type="protein sequence ID" value="EPT04179.1"/>
    <property type="molecule type" value="Genomic_DNA"/>
</dbReference>
<evidence type="ECO:0000313" key="1">
    <source>
        <dbReference type="EMBL" id="EPT04179.1"/>
    </source>
</evidence>
<evidence type="ECO:0000313" key="2">
    <source>
        <dbReference type="Proteomes" id="UP000015241"/>
    </source>
</evidence>
<dbReference type="OrthoDB" id="3251638at2759"/>
<gene>
    <name evidence="1" type="ORF">FOMPIDRAFT_1114243</name>
</gene>
<dbReference type="HOGENOM" id="CLU_735912_0_0_1"/>
<accession>S8ELL5</accession>
<dbReference type="SUPFAM" id="SSF52047">
    <property type="entry name" value="RNI-like"/>
    <property type="match status" value="1"/>
</dbReference>
<proteinExistence type="predicted"/>
<dbReference type="eggNOG" id="ENOG502SMZE">
    <property type="taxonomic scope" value="Eukaryota"/>
</dbReference>
<dbReference type="Proteomes" id="UP000015241">
    <property type="component" value="Unassembled WGS sequence"/>
</dbReference>
<dbReference type="Gene3D" id="3.80.10.10">
    <property type="entry name" value="Ribonuclease Inhibitor"/>
    <property type="match status" value="1"/>
</dbReference>
<organism evidence="1 2">
    <name type="scientific">Fomitopsis schrenkii</name>
    <name type="common">Brown rot fungus</name>
    <dbReference type="NCBI Taxonomy" id="2126942"/>
    <lineage>
        <taxon>Eukaryota</taxon>
        <taxon>Fungi</taxon>
        <taxon>Dikarya</taxon>
        <taxon>Basidiomycota</taxon>
        <taxon>Agaricomycotina</taxon>
        <taxon>Agaricomycetes</taxon>
        <taxon>Polyporales</taxon>
        <taxon>Fomitopsis</taxon>
    </lineage>
</organism>
<name>S8ELL5_FOMSC</name>